<sequence>MDRMGWKCLNLLIPDRRPCFEMKTYLPPALQFLVSKNIANLLVGRFAQDTERADCQKSQFWNSKQRQLPVLLYLRLSILGKVTRRNEFVIAVLGELKNVSHYGSR</sequence>
<proteinExistence type="predicted"/>
<organism evidence="1 2">
    <name type="scientific">Phytophthora citrophthora</name>
    <dbReference type="NCBI Taxonomy" id="4793"/>
    <lineage>
        <taxon>Eukaryota</taxon>
        <taxon>Sar</taxon>
        <taxon>Stramenopiles</taxon>
        <taxon>Oomycota</taxon>
        <taxon>Peronosporomycetes</taxon>
        <taxon>Peronosporales</taxon>
        <taxon>Peronosporaceae</taxon>
        <taxon>Phytophthora</taxon>
    </lineage>
</organism>
<dbReference type="EMBL" id="JASMQC010000004">
    <property type="protein sequence ID" value="KAK1945976.1"/>
    <property type="molecule type" value="Genomic_DNA"/>
</dbReference>
<dbReference type="Proteomes" id="UP001259832">
    <property type="component" value="Unassembled WGS sequence"/>
</dbReference>
<gene>
    <name evidence="1" type="ORF">P3T76_003024</name>
</gene>
<reference evidence="1" key="1">
    <citation type="submission" date="2023-08" db="EMBL/GenBank/DDBJ databases">
        <title>Reference Genome Resource for the Citrus Pathogen Phytophthora citrophthora.</title>
        <authorList>
            <person name="Moller H."/>
            <person name="Coetzee B."/>
            <person name="Rose L.J."/>
            <person name="Van Niekerk J.M."/>
        </authorList>
    </citation>
    <scope>NUCLEOTIDE SEQUENCE</scope>
    <source>
        <strain evidence="1">STE-U-9442</strain>
    </source>
</reference>
<protein>
    <submittedName>
        <fullName evidence="1">Uncharacterized protein</fullName>
    </submittedName>
</protein>
<accession>A0AAD9GXP2</accession>
<name>A0AAD9GXP2_9STRA</name>
<dbReference type="AlphaFoldDB" id="A0AAD9GXP2"/>
<evidence type="ECO:0000313" key="1">
    <source>
        <dbReference type="EMBL" id="KAK1945976.1"/>
    </source>
</evidence>
<evidence type="ECO:0000313" key="2">
    <source>
        <dbReference type="Proteomes" id="UP001259832"/>
    </source>
</evidence>
<keyword evidence="2" id="KW-1185">Reference proteome</keyword>
<comment type="caution">
    <text evidence="1">The sequence shown here is derived from an EMBL/GenBank/DDBJ whole genome shotgun (WGS) entry which is preliminary data.</text>
</comment>